<comment type="subcellular location">
    <subcellularLocation>
        <location evidence="1">Cell membrane</location>
        <topology evidence="1">Multi-pass membrane protein</topology>
    </subcellularLocation>
</comment>
<protein>
    <submittedName>
        <fullName evidence="8">FtsX-like permease family protein</fullName>
    </submittedName>
</protein>
<sequence>MLSKNLLRTIRQKPFQFLSIVALITMASFIYVALQGSISSVSYFLTDYTQKMNQEDFFVVLSAPTTNDIKEMISRKGISVSALADQSKSQLMKEYEYTLIDYYNDQLEILSDEFDVTFEGRFYRDVITEVDGQTYDYRVIKQTDSVNLTYILDGELPIKNDEVAIFKTYADANGLSIGDPILLNDKSFVISAFVAVPDYIYPIFNYDNPLYEPARETIAIVTETAYEVFNEKQWVLYSGYFNHDVDDLESVVSQISDTQGVSYAMSKDINVRISTVNAHLSSNQLLSMTFTGLLLMMSVIVIVLVMKKRINAERVQIGVLKAIGYSSFQIAVSYVTYPLLATIIGSLIGFFLGIGVAAMLTNTYMTSYIVPLIRFYFKKELVLGGIIYPMIVVGFASFVILLVLLKDEPLKLMRESSYLKISTVSKWLMKFLKPFDFETRFKYSLAFRNIGKILSLFSIVLVASSFLVFSSIAFKSVENIVDKAFKNVNYSYQIKYNKLINKPFTETETPFLEYMVEPILDEKNTAFCLYGIDPYNFINPLYNAAGEEITSLAKDGVIINEFIARAYSLQIGDELSLQVKGKVLSYPVVGIVNHYNGPMLYTSLNGLIRNLDLEAGVYNGKWSNDRPDSDKNLSYIFSIDDLARNIEVGMDMIQVSLMIMVVVAVILGSIMMILITTFIIDENQKQISILKVMGYCENEISKMVLTIYFPFVMIAYLLSIPLTRAGVDYIMTLIASELPMAIPTDFTMAQTIIGGLTVMMTYLIAMKCSKVQLDKISLHEVLKY</sequence>
<dbReference type="InterPro" id="IPR003838">
    <property type="entry name" value="ABC3_permease_C"/>
</dbReference>
<feature type="transmembrane region" description="Helical" evidence="6">
    <location>
        <begin position="453"/>
        <end position="474"/>
    </location>
</feature>
<evidence type="ECO:0000256" key="6">
    <source>
        <dbReference type="SAM" id="Phobius"/>
    </source>
</evidence>
<keyword evidence="3 6" id="KW-0812">Transmembrane</keyword>
<feature type="domain" description="ABC3 transporter permease C-terminal" evidence="7">
    <location>
        <begin position="658"/>
        <end position="765"/>
    </location>
</feature>
<dbReference type="RefSeq" id="WP_212724327.1">
    <property type="nucleotide sequence ID" value="NZ_CP071250.1"/>
</dbReference>
<dbReference type="Proteomes" id="UP001058072">
    <property type="component" value="Chromosome"/>
</dbReference>
<dbReference type="AlphaFoldDB" id="A0A9Q9FHA5"/>
<accession>A0A9Q9FHA5</accession>
<feature type="transmembrane region" description="Helical" evidence="6">
    <location>
        <begin position="343"/>
        <end position="360"/>
    </location>
</feature>
<dbReference type="Pfam" id="PF02687">
    <property type="entry name" value="FtsX"/>
    <property type="match status" value="2"/>
</dbReference>
<proteinExistence type="predicted"/>
<dbReference type="PANTHER" id="PTHR30287">
    <property type="entry name" value="MEMBRANE COMPONENT OF PREDICTED ABC SUPERFAMILY METABOLITE UPTAKE TRANSPORTER"/>
    <property type="match status" value="1"/>
</dbReference>
<evidence type="ECO:0000313" key="8">
    <source>
        <dbReference type="EMBL" id="UUF09160.1"/>
    </source>
</evidence>
<name>A0A9Q9FHA5_9FIRM</name>
<evidence type="ECO:0000256" key="1">
    <source>
        <dbReference type="ARBA" id="ARBA00004651"/>
    </source>
</evidence>
<evidence type="ECO:0000313" key="9">
    <source>
        <dbReference type="Proteomes" id="UP001058072"/>
    </source>
</evidence>
<evidence type="ECO:0000259" key="7">
    <source>
        <dbReference type="Pfam" id="PF02687"/>
    </source>
</evidence>
<feature type="domain" description="ABC3 transporter permease C-terminal" evidence="7">
    <location>
        <begin position="289"/>
        <end position="409"/>
    </location>
</feature>
<dbReference type="EMBL" id="CP071250">
    <property type="protein sequence ID" value="UUF09160.1"/>
    <property type="molecule type" value="Genomic_DNA"/>
</dbReference>
<evidence type="ECO:0000256" key="4">
    <source>
        <dbReference type="ARBA" id="ARBA00022989"/>
    </source>
</evidence>
<feature type="transmembrane region" description="Helical" evidence="6">
    <location>
        <begin position="700"/>
        <end position="718"/>
    </location>
</feature>
<keyword evidence="2" id="KW-1003">Cell membrane</keyword>
<feature type="transmembrane region" description="Helical" evidence="6">
    <location>
        <begin position="657"/>
        <end position="680"/>
    </location>
</feature>
<dbReference type="InterPro" id="IPR038766">
    <property type="entry name" value="Membrane_comp_ABC_pdt"/>
</dbReference>
<feature type="transmembrane region" description="Helical" evidence="6">
    <location>
        <begin position="15"/>
        <end position="34"/>
    </location>
</feature>
<evidence type="ECO:0000256" key="2">
    <source>
        <dbReference type="ARBA" id="ARBA00022475"/>
    </source>
</evidence>
<reference evidence="8" key="1">
    <citation type="submission" date="2021-03" db="EMBL/GenBank/DDBJ databases">
        <title>Comparative Genomics and Metabolomics in the genus Turicibacter.</title>
        <authorList>
            <person name="Maki J."/>
            <person name="Looft T."/>
        </authorList>
    </citation>
    <scope>NUCLEOTIDE SEQUENCE</scope>
    <source>
        <strain evidence="8">ISU324</strain>
    </source>
</reference>
<feature type="transmembrane region" description="Helical" evidence="6">
    <location>
        <begin position="748"/>
        <end position="765"/>
    </location>
</feature>
<gene>
    <name evidence="8" type="ORF">J0J70_03995</name>
</gene>
<evidence type="ECO:0000256" key="3">
    <source>
        <dbReference type="ARBA" id="ARBA00022692"/>
    </source>
</evidence>
<dbReference type="PANTHER" id="PTHR30287:SF1">
    <property type="entry name" value="INNER MEMBRANE PROTEIN"/>
    <property type="match status" value="1"/>
</dbReference>
<feature type="transmembrane region" description="Helical" evidence="6">
    <location>
        <begin position="381"/>
        <end position="405"/>
    </location>
</feature>
<keyword evidence="5 6" id="KW-0472">Membrane</keyword>
<organism evidence="8 9">
    <name type="scientific">Turicibacter bilis</name>
    <dbReference type="NCBI Taxonomy" id="2735723"/>
    <lineage>
        <taxon>Bacteria</taxon>
        <taxon>Bacillati</taxon>
        <taxon>Bacillota</taxon>
        <taxon>Erysipelotrichia</taxon>
        <taxon>Erysipelotrichales</taxon>
        <taxon>Turicibacteraceae</taxon>
        <taxon>Turicibacter</taxon>
    </lineage>
</organism>
<evidence type="ECO:0000256" key="5">
    <source>
        <dbReference type="ARBA" id="ARBA00023136"/>
    </source>
</evidence>
<dbReference type="GO" id="GO:0005886">
    <property type="term" value="C:plasma membrane"/>
    <property type="evidence" value="ECO:0007669"/>
    <property type="project" value="UniProtKB-SubCell"/>
</dbReference>
<keyword evidence="4 6" id="KW-1133">Transmembrane helix</keyword>
<feature type="transmembrane region" description="Helical" evidence="6">
    <location>
        <begin position="285"/>
        <end position="306"/>
    </location>
</feature>